<protein>
    <submittedName>
        <fullName evidence="1">Uncharacterized protein</fullName>
    </submittedName>
</protein>
<comment type="caution">
    <text evidence="1">The sequence shown here is derived from an EMBL/GenBank/DDBJ whole genome shotgun (WGS) entry which is preliminary data.</text>
</comment>
<organism evidence="1 2">
    <name type="scientific">Candidatus Caccopulliclostridium gallistercoris</name>
    <dbReference type="NCBI Taxonomy" id="2840719"/>
    <lineage>
        <taxon>Bacteria</taxon>
        <taxon>Bacillati</taxon>
        <taxon>Bacillota</taxon>
        <taxon>Clostridia</taxon>
        <taxon>Candidatus Caccopulliclostridium</taxon>
    </lineage>
</organism>
<evidence type="ECO:0000313" key="2">
    <source>
        <dbReference type="Proteomes" id="UP000886861"/>
    </source>
</evidence>
<name>A0A9D1SY66_9FIRM</name>
<dbReference type="AlphaFoldDB" id="A0A9D1SY66"/>
<dbReference type="Proteomes" id="UP000886861">
    <property type="component" value="Unassembled WGS sequence"/>
</dbReference>
<gene>
    <name evidence="1" type="ORF">IAA62_00835</name>
</gene>
<accession>A0A9D1SY66</accession>
<evidence type="ECO:0000313" key="1">
    <source>
        <dbReference type="EMBL" id="HIV01090.1"/>
    </source>
</evidence>
<sequence length="80" mass="9207">MHSYVGNLPSGAYFDASKDLADTEWIKIWLAELKRLNPNKIKTLLTPLALKENFTLVPRSIRLHTDHNKKLLQTSSKIYV</sequence>
<dbReference type="EMBL" id="DVOJ01000004">
    <property type="protein sequence ID" value="HIV01090.1"/>
    <property type="molecule type" value="Genomic_DNA"/>
</dbReference>
<reference evidence="1" key="1">
    <citation type="submission" date="2020-10" db="EMBL/GenBank/DDBJ databases">
        <authorList>
            <person name="Gilroy R."/>
        </authorList>
    </citation>
    <scope>NUCLEOTIDE SEQUENCE</scope>
    <source>
        <strain evidence="1">CHK186-9395</strain>
    </source>
</reference>
<reference evidence="1" key="2">
    <citation type="journal article" date="2021" name="PeerJ">
        <title>Extensive microbial diversity within the chicken gut microbiome revealed by metagenomics and culture.</title>
        <authorList>
            <person name="Gilroy R."/>
            <person name="Ravi A."/>
            <person name="Getino M."/>
            <person name="Pursley I."/>
            <person name="Horton D.L."/>
            <person name="Alikhan N.F."/>
            <person name="Baker D."/>
            <person name="Gharbi K."/>
            <person name="Hall N."/>
            <person name="Watson M."/>
            <person name="Adriaenssens E.M."/>
            <person name="Foster-Nyarko E."/>
            <person name="Jarju S."/>
            <person name="Secka A."/>
            <person name="Antonio M."/>
            <person name="Oren A."/>
            <person name="Chaudhuri R.R."/>
            <person name="La Ragione R."/>
            <person name="Hildebrand F."/>
            <person name="Pallen M.J."/>
        </authorList>
    </citation>
    <scope>NUCLEOTIDE SEQUENCE</scope>
    <source>
        <strain evidence="1">CHK186-9395</strain>
    </source>
</reference>
<proteinExistence type="predicted"/>